<evidence type="ECO:0000313" key="3">
    <source>
        <dbReference type="Proteomes" id="UP000319771"/>
    </source>
</evidence>
<keyword evidence="1" id="KW-0812">Transmembrane</keyword>
<dbReference type="AlphaFoldDB" id="A0A538UAT8"/>
<protein>
    <submittedName>
        <fullName evidence="2">Uncharacterized protein</fullName>
    </submittedName>
</protein>
<keyword evidence="1" id="KW-1133">Transmembrane helix</keyword>
<feature type="transmembrane region" description="Helical" evidence="1">
    <location>
        <begin position="52"/>
        <end position="73"/>
    </location>
</feature>
<feature type="transmembrane region" description="Helical" evidence="1">
    <location>
        <begin position="120"/>
        <end position="138"/>
    </location>
</feature>
<keyword evidence="1" id="KW-0472">Membrane</keyword>
<reference evidence="2 3" key="1">
    <citation type="journal article" date="2019" name="Nat. Microbiol.">
        <title>Mediterranean grassland soil C-N compound turnover is dependent on rainfall and depth, and is mediated by genomically divergent microorganisms.</title>
        <authorList>
            <person name="Diamond S."/>
            <person name="Andeer P.F."/>
            <person name="Li Z."/>
            <person name="Crits-Christoph A."/>
            <person name="Burstein D."/>
            <person name="Anantharaman K."/>
            <person name="Lane K.R."/>
            <person name="Thomas B.C."/>
            <person name="Pan C."/>
            <person name="Northen T.R."/>
            <person name="Banfield J.F."/>
        </authorList>
    </citation>
    <scope>NUCLEOTIDE SEQUENCE [LARGE SCALE GENOMIC DNA]</scope>
    <source>
        <strain evidence="2">WS_11</strain>
    </source>
</reference>
<proteinExistence type="predicted"/>
<feature type="transmembrane region" description="Helical" evidence="1">
    <location>
        <begin position="168"/>
        <end position="185"/>
    </location>
</feature>
<evidence type="ECO:0000256" key="1">
    <source>
        <dbReference type="SAM" id="Phobius"/>
    </source>
</evidence>
<gene>
    <name evidence="2" type="ORF">E6K81_05865</name>
</gene>
<organism evidence="2 3">
    <name type="scientific">Eiseniibacteriota bacterium</name>
    <dbReference type="NCBI Taxonomy" id="2212470"/>
    <lineage>
        <taxon>Bacteria</taxon>
        <taxon>Candidatus Eiseniibacteriota</taxon>
    </lineage>
</organism>
<sequence length="190" mass="19783">MPIHGQALDDLRYIRQTMERAGSFTAISGWGLMAAGATALGAAWLASRQPTVEAWLGVWLAEALLALGVTLWASSRKARASLIPLLNGPGRMFVYAFTVPMIVGALLTLAFFAGPLAGRLAAVWLLLYGAGIASGGAFSVRIVPAMGLGFMLVGAAALFSPVAWGTAYLALGFGGLHLVFGWLIARQHGG</sequence>
<dbReference type="EMBL" id="VBPB01000085">
    <property type="protein sequence ID" value="TMQ73005.1"/>
    <property type="molecule type" value="Genomic_DNA"/>
</dbReference>
<evidence type="ECO:0000313" key="2">
    <source>
        <dbReference type="EMBL" id="TMQ73005.1"/>
    </source>
</evidence>
<dbReference type="Proteomes" id="UP000319771">
    <property type="component" value="Unassembled WGS sequence"/>
</dbReference>
<accession>A0A538UAT8</accession>
<comment type="caution">
    <text evidence="2">The sequence shown here is derived from an EMBL/GenBank/DDBJ whole genome shotgun (WGS) entry which is preliminary data.</text>
</comment>
<feature type="transmembrane region" description="Helical" evidence="1">
    <location>
        <begin position="21"/>
        <end position="46"/>
    </location>
</feature>
<name>A0A538UAT8_UNCEI</name>
<feature type="transmembrane region" description="Helical" evidence="1">
    <location>
        <begin position="93"/>
        <end position="114"/>
    </location>
</feature>